<gene>
    <name evidence="1" type="ORF">SAMN05421684_1426</name>
</gene>
<name>A0A1H3MIK7_9ACTN</name>
<dbReference type="EMBL" id="FNQB01000001">
    <property type="protein sequence ID" value="SDY76406.1"/>
    <property type="molecule type" value="Genomic_DNA"/>
</dbReference>
<dbReference type="Gene3D" id="3.40.50.300">
    <property type="entry name" value="P-loop containing nucleotide triphosphate hydrolases"/>
    <property type="match status" value="1"/>
</dbReference>
<dbReference type="InterPro" id="IPR011990">
    <property type="entry name" value="TPR-like_helical_dom_sf"/>
</dbReference>
<dbReference type="Gene3D" id="1.25.40.10">
    <property type="entry name" value="Tetratricopeptide repeat domain"/>
    <property type="match status" value="2"/>
</dbReference>
<protein>
    <submittedName>
        <fullName evidence="1">Tetratricopeptide repeat-containing protein</fullName>
    </submittedName>
</protein>
<evidence type="ECO:0000313" key="2">
    <source>
        <dbReference type="Proteomes" id="UP000199632"/>
    </source>
</evidence>
<sequence length="969" mass="104011">MTSDATTPAAGQNVIKSIVIGDLTQVSDVGGNVIISGRRPPYRLHRNASSDVTLSQDAVRRQPSKLLLARNRVMPFAGRQNELEALAEWLAEKSHMLARLIHAPGGQGKTRLAMEFADRSSLDGWEVWWASQNSVRSAPTTIPFGAKGLVVIVDYADRWIATDIVELCSDLSQVAIQTSANVRLLLLARSGGFWWAALSDRLESNLYIQVDTKDLAPLDSAVDATAIYRQAQTAFAETMGIDLRDNYIESPGLLADSDSRVLSIHMAALAALDAKRREQSLPTTPESASLYLLRREFAYWTDLGKDLDAADRQSPITMRRAVFLAGLVGALGRPAARRAIARSELTAGGTSPDAIIDEHKRCYPPGDPADVFEPLRPERLVEDFVALTVPGHHVPDIESDDWCLTAASNLLQPSGEPADYALAASALTTLVETSLRWPHVADAVLWPLLEDHPELAFAAGGPVLATIADVSKSDDMLLKIASAAPPAPSFDLEPGLAALSSRTIQARLAAAQDAPARASLLLEHGRRLAKAGQRVEAHDAKAEATAIARILYEEAPDDHGVQFAVSLSSVAEEASELGRSVEALQAKLEALEVIRALASRGVTVPATVAAMVMLNLSVEHSRLGNAGEAAKWAAEGVNVQRAVVATSQAPEEVGTLAGGLLNLSIELTGIGDDVGSLAAAREAIEILEKLAESDRLRWLPELARASDRISTVHSNMGNLDESCSAGEAAVRLCRELVGFNRRLFQHALAGCLDNLAMVYQASGRYLDALNLSGEAVEIYRQLAASDRMAYGVDLAIALDTVGTLLRDVGLPRESIDVLREALGELSALGATGTGRSIDLYVTSSLLNMTFSLLASGSSAEAATVAAHSVVLYDQLVEKQPKYTYRLAQACLLHADALMASSRYLEALIPARRAVSIYGTLSEQQPGKFAKSHLEALNTYAILHANLDFFDQSKEAGEVAVRRWDNRRSG</sequence>
<dbReference type="AlphaFoldDB" id="A0A1H3MIK7"/>
<evidence type="ECO:0000313" key="1">
    <source>
        <dbReference type="EMBL" id="SDY76406.1"/>
    </source>
</evidence>
<dbReference type="SUPFAM" id="SSF52540">
    <property type="entry name" value="P-loop containing nucleoside triphosphate hydrolases"/>
    <property type="match status" value="1"/>
</dbReference>
<dbReference type="PANTHER" id="PTHR19959:SF119">
    <property type="entry name" value="FUNGAL LIPASE-LIKE DOMAIN-CONTAINING PROTEIN"/>
    <property type="match status" value="1"/>
</dbReference>
<proteinExistence type="predicted"/>
<organism evidence="1 2">
    <name type="scientific">Asanoa ishikariensis</name>
    <dbReference type="NCBI Taxonomy" id="137265"/>
    <lineage>
        <taxon>Bacteria</taxon>
        <taxon>Bacillati</taxon>
        <taxon>Actinomycetota</taxon>
        <taxon>Actinomycetes</taxon>
        <taxon>Micromonosporales</taxon>
        <taxon>Micromonosporaceae</taxon>
        <taxon>Asanoa</taxon>
    </lineage>
</organism>
<dbReference type="STRING" id="137265.SAMN05421684_1426"/>
<keyword evidence="2" id="KW-1185">Reference proteome</keyword>
<accession>A0A1H3MIK7</accession>
<dbReference type="OrthoDB" id="3218567at2"/>
<dbReference type="Proteomes" id="UP000199632">
    <property type="component" value="Unassembled WGS sequence"/>
</dbReference>
<dbReference type="InterPro" id="IPR027417">
    <property type="entry name" value="P-loop_NTPase"/>
</dbReference>
<reference evidence="2" key="1">
    <citation type="submission" date="2016-10" db="EMBL/GenBank/DDBJ databases">
        <authorList>
            <person name="Varghese N."/>
            <person name="Submissions S."/>
        </authorList>
    </citation>
    <scope>NUCLEOTIDE SEQUENCE [LARGE SCALE GENOMIC DNA]</scope>
    <source>
        <strain evidence="2">DSM 44718</strain>
    </source>
</reference>
<dbReference type="PANTHER" id="PTHR19959">
    <property type="entry name" value="KINESIN LIGHT CHAIN"/>
    <property type="match status" value="1"/>
</dbReference>
<dbReference type="SUPFAM" id="SSF48452">
    <property type="entry name" value="TPR-like"/>
    <property type="match status" value="1"/>
</dbReference>
<dbReference type="RefSeq" id="WP_090788541.1">
    <property type="nucleotide sequence ID" value="NZ_BOND01000017.1"/>
</dbReference>
<dbReference type="Pfam" id="PF13374">
    <property type="entry name" value="TPR_10"/>
    <property type="match status" value="1"/>
</dbReference>